<dbReference type="SUPFAM" id="SSF48452">
    <property type="entry name" value="TPR-like"/>
    <property type="match status" value="2"/>
</dbReference>
<organism evidence="1">
    <name type="scientific">Salmonella enterica subsp. enterica serovar Moero</name>
    <dbReference type="NCBI Taxonomy" id="2500154"/>
    <lineage>
        <taxon>Bacteria</taxon>
        <taxon>Pseudomonadati</taxon>
        <taxon>Pseudomonadota</taxon>
        <taxon>Gammaproteobacteria</taxon>
        <taxon>Enterobacterales</taxon>
        <taxon>Enterobacteriaceae</taxon>
        <taxon>Salmonella</taxon>
    </lineage>
</organism>
<dbReference type="Gene3D" id="1.25.40.10">
    <property type="entry name" value="Tetratricopeptide repeat domain"/>
    <property type="match status" value="2"/>
</dbReference>
<dbReference type="EMBL" id="CP034718">
    <property type="protein sequence ID" value="AZT12433.1"/>
    <property type="molecule type" value="Genomic_DNA"/>
</dbReference>
<protein>
    <recommendedName>
        <fullName evidence="5">Tetratricopeptide repeat protein</fullName>
    </recommendedName>
</protein>
<dbReference type="RefSeq" id="WP_397609629.1">
    <property type="nucleotide sequence ID" value="NZ_CP034705.1"/>
</dbReference>
<evidence type="ECO:0000313" key="1">
    <source>
        <dbReference type="EMBL" id="AZS95834.1"/>
    </source>
</evidence>
<dbReference type="InterPro" id="IPR019734">
    <property type="entry name" value="TPR_rpt"/>
</dbReference>
<name>A0A3Q9L4W3_SALET</name>
<gene>
    <name evidence="4" type="ORF">ELZ69_13560</name>
    <name evidence="3" type="ORF">ELZ75_13235</name>
    <name evidence="1" type="ORF">ELZ95_13225</name>
    <name evidence="2" type="ORF">ELZ96_13235</name>
</gene>
<dbReference type="EMBL" id="CP034706">
    <property type="protein sequence ID" value="AZS95834.1"/>
    <property type="molecule type" value="Genomic_DNA"/>
</dbReference>
<dbReference type="EMBL" id="CP034705">
    <property type="protein sequence ID" value="AZT04092.1"/>
    <property type="molecule type" value="Genomic_DNA"/>
</dbReference>
<accession>A0A3Q9L4W3</accession>
<dbReference type="SMART" id="SM00028">
    <property type="entry name" value="TPR"/>
    <property type="match status" value="3"/>
</dbReference>
<dbReference type="AlphaFoldDB" id="A0A3Q9L4W3"/>
<evidence type="ECO:0000313" key="2">
    <source>
        <dbReference type="EMBL" id="AZT04092.1"/>
    </source>
</evidence>
<evidence type="ECO:0000313" key="4">
    <source>
        <dbReference type="EMBL" id="AZT29334.1"/>
    </source>
</evidence>
<sequence length="448" mass="51887">MLRIVVKRFIIYGGIFSAINFSAWSAEYPPSWSQRQQQSAACFMTGDETCMTFIDDAVRLASRQYGKRSIQLVRSLLLQSDIYQWLGKPELTPQMLLRARAIMKTFPAGTYPGDRADMFEHLAAFYVYSDDRHIEYSPTEQWRYEIKVDYRQRIAWQEQALTWRLKDKKASTEALVYTLNRMRDAYSEALEERDVECDSARKAYYLAKIDATEQQWLGVILRDKTWDNRERYASFLRQKARISDNEGHSAEAINTLNQSLKIGQTLYGAEISDASVSDLNNLGNYYARNHCYQEAANLYLKLLTYYQSRLGQISPTMAWLRAYLPENIVAAGVDNASLHIPFLEVYNDLQSDLSMVSYNLALLYQDTHQLDQAKVFAERAYELNVAIGPERIQYEQLQQLADIAEGRGDNAQARRYRQMSFRYRSADTLYPSDPQYNDFAKPDGDRCG</sequence>
<evidence type="ECO:0000313" key="3">
    <source>
        <dbReference type="EMBL" id="AZT12433.1"/>
    </source>
</evidence>
<dbReference type="InterPro" id="IPR011990">
    <property type="entry name" value="TPR-like_helical_dom_sf"/>
</dbReference>
<proteinExistence type="predicted"/>
<evidence type="ECO:0008006" key="5">
    <source>
        <dbReference type="Google" id="ProtNLM"/>
    </source>
</evidence>
<reference evidence="1" key="1">
    <citation type="submission" date="2018-12" db="EMBL/GenBank/DDBJ databases">
        <title>Complete genome sequences of twenty non-typhoidal Salmonella isolates from Rwanda.</title>
        <authorList>
            <person name="Byukusenge M."/>
            <person name="Li L."/>
            <person name="Subhashinie K."/>
            <person name="Nzayirambaho M."/>
            <person name="Kuchipudi S.V."/>
            <person name="Jayarao B.M."/>
        </authorList>
    </citation>
    <scope>NUCLEOTIDE SEQUENCE</scope>
    <source>
        <strain evidence="4">RSE02</strain>
        <strain evidence="3">RSE08</strain>
        <strain evidence="1">RSE28</strain>
        <strain evidence="2">RSE29</strain>
    </source>
</reference>
<dbReference type="EMBL" id="CP034722">
    <property type="protein sequence ID" value="AZT29334.1"/>
    <property type="molecule type" value="Genomic_DNA"/>
</dbReference>